<evidence type="ECO:0000313" key="17">
    <source>
        <dbReference type="Proteomes" id="UP000014500"/>
    </source>
</evidence>
<reference evidence="17" key="1">
    <citation type="submission" date="2011-05" db="EMBL/GenBank/DDBJ databases">
        <authorList>
            <person name="Richards S.R."/>
            <person name="Qu J."/>
            <person name="Jiang H."/>
            <person name="Jhangiani S.N."/>
            <person name="Agravi P."/>
            <person name="Goodspeed R."/>
            <person name="Gross S."/>
            <person name="Mandapat C."/>
            <person name="Jackson L."/>
            <person name="Mathew T."/>
            <person name="Pu L."/>
            <person name="Thornton R."/>
            <person name="Saada N."/>
            <person name="Wilczek-Boney K.B."/>
            <person name="Lee S."/>
            <person name="Kovar C."/>
            <person name="Wu Y."/>
            <person name="Scherer S.E."/>
            <person name="Worley K.C."/>
            <person name="Muzny D.M."/>
            <person name="Gibbs R."/>
        </authorList>
    </citation>
    <scope>NUCLEOTIDE SEQUENCE</scope>
    <source>
        <strain evidence="17">Brora</strain>
    </source>
</reference>
<evidence type="ECO:0000256" key="10">
    <source>
        <dbReference type="ARBA" id="ARBA00023136"/>
    </source>
</evidence>
<dbReference type="EMBL" id="JH431493">
    <property type="status" value="NOT_ANNOTATED_CDS"/>
    <property type="molecule type" value="Genomic_DNA"/>
</dbReference>
<dbReference type="Gene3D" id="3.80.10.10">
    <property type="entry name" value="Ribonuclease Inhibitor"/>
    <property type="match status" value="3"/>
</dbReference>
<dbReference type="STRING" id="126957.T1ITN8"/>
<evidence type="ECO:0000256" key="7">
    <source>
        <dbReference type="ARBA" id="ARBA00022737"/>
    </source>
</evidence>
<dbReference type="AlphaFoldDB" id="T1ITN8"/>
<dbReference type="HOGENOM" id="CLU_334722_0_0_1"/>
<proteinExistence type="inferred from homology"/>
<dbReference type="Pfam" id="PF01582">
    <property type="entry name" value="TIR"/>
    <property type="match status" value="1"/>
</dbReference>
<dbReference type="Proteomes" id="UP000014500">
    <property type="component" value="Unassembled WGS sequence"/>
</dbReference>
<dbReference type="SMART" id="SM00369">
    <property type="entry name" value="LRR_TYP"/>
    <property type="match status" value="10"/>
</dbReference>
<reference evidence="16" key="2">
    <citation type="submission" date="2015-02" db="UniProtKB">
        <authorList>
            <consortium name="EnsemblMetazoa"/>
        </authorList>
    </citation>
    <scope>IDENTIFICATION</scope>
</reference>
<dbReference type="PANTHER" id="PTHR24365">
    <property type="entry name" value="TOLL-LIKE RECEPTOR"/>
    <property type="match status" value="1"/>
</dbReference>
<evidence type="ECO:0000313" key="16">
    <source>
        <dbReference type="EnsemblMetazoa" id="SMAR004491-PA"/>
    </source>
</evidence>
<evidence type="ECO:0000256" key="5">
    <source>
        <dbReference type="ARBA" id="ARBA00022692"/>
    </source>
</evidence>
<keyword evidence="17" id="KW-1185">Reference proteome</keyword>
<dbReference type="InterPro" id="IPR000157">
    <property type="entry name" value="TIR_dom"/>
</dbReference>
<dbReference type="PIRSF" id="PIRSF037595">
    <property type="entry name" value="Toll-like_receptor"/>
    <property type="match status" value="1"/>
</dbReference>
<keyword evidence="12" id="KW-0325">Glycoprotein</keyword>
<keyword evidence="9 13" id="KW-1133">Transmembrane helix</keyword>
<feature type="domain" description="TIR" evidence="15">
    <location>
        <begin position="649"/>
        <end position="789"/>
    </location>
</feature>
<dbReference type="GO" id="GO:0005886">
    <property type="term" value="C:plasma membrane"/>
    <property type="evidence" value="ECO:0007669"/>
    <property type="project" value="TreeGrafter"/>
</dbReference>
<evidence type="ECO:0000256" key="12">
    <source>
        <dbReference type="ARBA" id="ARBA00023180"/>
    </source>
</evidence>
<dbReference type="SUPFAM" id="SSF52200">
    <property type="entry name" value="Toll/Interleukin receptor TIR domain"/>
    <property type="match status" value="1"/>
</dbReference>
<feature type="transmembrane region" description="Helical" evidence="13">
    <location>
        <begin position="598"/>
        <end position="620"/>
    </location>
</feature>
<evidence type="ECO:0000256" key="2">
    <source>
        <dbReference type="ARBA" id="ARBA00009634"/>
    </source>
</evidence>
<dbReference type="PhylomeDB" id="T1ITN8"/>
<evidence type="ECO:0000256" key="8">
    <source>
        <dbReference type="ARBA" id="ARBA00022859"/>
    </source>
</evidence>
<keyword evidence="11" id="KW-0675">Receptor</keyword>
<keyword evidence="3" id="KW-0399">Innate immunity</keyword>
<dbReference type="SMART" id="SM00255">
    <property type="entry name" value="TIR"/>
    <property type="match status" value="1"/>
</dbReference>
<evidence type="ECO:0000256" key="3">
    <source>
        <dbReference type="ARBA" id="ARBA00022588"/>
    </source>
</evidence>
<dbReference type="GO" id="GO:0045087">
    <property type="term" value="P:innate immune response"/>
    <property type="evidence" value="ECO:0007669"/>
    <property type="project" value="UniProtKB-KW"/>
</dbReference>
<keyword evidence="10 13" id="KW-0472">Membrane</keyword>
<evidence type="ECO:0000256" key="11">
    <source>
        <dbReference type="ARBA" id="ARBA00023170"/>
    </source>
</evidence>
<dbReference type="EnsemblMetazoa" id="SMAR004491-RA">
    <property type="protein sequence ID" value="SMAR004491-PA"/>
    <property type="gene ID" value="SMAR004491"/>
</dbReference>
<dbReference type="PANTHER" id="PTHR24365:SF530">
    <property type="entry name" value="MSTPROX-RELATED"/>
    <property type="match status" value="1"/>
</dbReference>
<sequence>MLRLCLCLHLVLLTLAVTHQYLNPHNRCREKLGEGSTFTYQAYCVRNNFQGLEYLHPNTTKLTIGKNNVKVLTGAPFRNLSNLLSLNLRGNKLNEVKNDSFEGLNKLQQLVLKDNMIKSIDQDLFNFCPLLQSIDFSSNFVIRLTSFAKAMAPLTQLNHISFADNVMLETITENDLRPLNKTNVTLLNLEQCQLRNIGRGALSHLHKLKYLFLSTNPLADEQIANAVYNISPELIALHIHSMTLTEIPSKTLQTLTTTNIRSLNMKNNRFRSIKQGIIPPVKSLRILNLRQCDIEDLIGVMFANLTSLEELDLSFNRIMGITSAIYTLKSLKILDMNNNQDHRKLYVRFDLGGKKLSQMVNLETLYLNDLRIGFLSRYDLYGLTNLKSLYLKNSLDEIEEFSFETLRNLDKLILTGSTISAISSNILAGLTNVTYLDLVNTGLSLEPNDLHFHHTPNLQILNLAYNKLNLIPLRDIEVLNKLDLLILRNNAIIPWHDPIAYGKNVRSSTIDLKENNLDQITPAMIRDFSLFHTVDISLNPYNCSKCVMYDFARWLNSTNITVNNENYIQCKNPKNMRDMPVSKVALYDYCIVDRITQIIAISTSLSVIGAVFIAGAIVGYRFRWYFRYYWFLTRARVKRMKSVSVAHAFQYDAFISYNAHDQDWMITNLLPKLELEEPKFKICLHERDFVIGKEIISNIVESIDNSRYIVLLLSNNFLASQWCTWEMNMAQFMSVDGCRDALILIMIEPIKRKSMSSTLKYLIKTRTYLEWTDNAQGQKLFWERLKFAMQRPDYQAQQPNTIKLV</sequence>
<dbReference type="InterPro" id="IPR017241">
    <property type="entry name" value="Toll-like_receptor"/>
</dbReference>
<keyword evidence="4" id="KW-0433">Leucine-rich repeat</keyword>
<keyword evidence="7" id="KW-0677">Repeat</keyword>
<dbReference type="InterPro" id="IPR035897">
    <property type="entry name" value="Toll_tir_struct_dom_sf"/>
</dbReference>
<dbReference type="InterPro" id="IPR003591">
    <property type="entry name" value="Leu-rich_rpt_typical-subtyp"/>
</dbReference>
<dbReference type="InterPro" id="IPR032675">
    <property type="entry name" value="LRR_dom_sf"/>
</dbReference>
<evidence type="ECO:0000256" key="1">
    <source>
        <dbReference type="ARBA" id="ARBA00004479"/>
    </source>
</evidence>
<comment type="similarity">
    <text evidence="2">Belongs to the Toll-like receptor family.</text>
</comment>
<dbReference type="OMA" id="IANIACH"/>
<feature type="chain" id="PRO_5004579541" description="TIR domain-containing protein" evidence="14">
    <location>
        <begin position="17"/>
        <end position="805"/>
    </location>
</feature>
<name>T1ITN8_STRMM</name>
<evidence type="ECO:0000256" key="4">
    <source>
        <dbReference type="ARBA" id="ARBA00022614"/>
    </source>
</evidence>
<evidence type="ECO:0000256" key="13">
    <source>
        <dbReference type="SAM" id="Phobius"/>
    </source>
</evidence>
<evidence type="ECO:0000256" key="9">
    <source>
        <dbReference type="ARBA" id="ARBA00022989"/>
    </source>
</evidence>
<protein>
    <recommendedName>
        <fullName evidence="15">TIR domain-containing protein</fullName>
    </recommendedName>
</protein>
<dbReference type="PROSITE" id="PS50104">
    <property type="entry name" value="TIR"/>
    <property type="match status" value="1"/>
</dbReference>
<feature type="signal peptide" evidence="14">
    <location>
        <begin position="1"/>
        <end position="16"/>
    </location>
</feature>
<dbReference type="SUPFAM" id="SSF52058">
    <property type="entry name" value="L domain-like"/>
    <property type="match status" value="2"/>
</dbReference>
<evidence type="ECO:0000256" key="6">
    <source>
        <dbReference type="ARBA" id="ARBA00022729"/>
    </source>
</evidence>
<dbReference type="GO" id="GO:0004888">
    <property type="term" value="F:transmembrane signaling receptor activity"/>
    <property type="evidence" value="ECO:0007669"/>
    <property type="project" value="InterPro"/>
</dbReference>
<dbReference type="Gene3D" id="3.40.50.10140">
    <property type="entry name" value="Toll/interleukin-1 receptor homology (TIR) domain"/>
    <property type="match status" value="1"/>
</dbReference>
<keyword evidence="5 13" id="KW-0812">Transmembrane</keyword>
<dbReference type="InterPro" id="IPR001611">
    <property type="entry name" value="Leu-rich_rpt"/>
</dbReference>
<accession>T1ITN8</accession>
<organism evidence="16 17">
    <name type="scientific">Strigamia maritima</name>
    <name type="common">European centipede</name>
    <name type="synonym">Geophilus maritimus</name>
    <dbReference type="NCBI Taxonomy" id="126957"/>
    <lineage>
        <taxon>Eukaryota</taxon>
        <taxon>Metazoa</taxon>
        <taxon>Ecdysozoa</taxon>
        <taxon>Arthropoda</taxon>
        <taxon>Myriapoda</taxon>
        <taxon>Chilopoda</taxon>
        <taxon>Pleurostigmophora</taxon>
        <taxon>Geophilomorpha</taxon>
        <taxon>Linotaeniidae</taxon>
        <taxon>Strigamia</taxon>
    </lineage>
</organism>
<evidence type="ECO:0000259" key="15">
    <source>
        <dbReference type="PROSITE" id="PS50104"/>
    </source>
</evidence>
<comment type="subcellular location">
    <subcellularLocation>
        <location evidence="1">Membrane</location>
        <topology evidence="1">Single-pass type I membrane protein</topology>
    </subcellularLocation>
</comment>
<dbReference type="Pfam" id="PF13855">
    <property type="entry name" value="LRR_8"/>
    <property type="match status" value="3"/>
</dbReference>
<keyword evidence="8" id="KW-0391">Immunity</keyword>
<evidence type="ECO:0000256" key="14">
    <source>
        <dbReference type="SAM" id="SignalP"/>
    </source>
</evidence>
<dbReference type="FunFam" id="3.40.50.10140:FF:000001">
    <property type="entry name" value="Toll-like receptor 2"/>
    <property type="match status" value="1"/>
</dbReference>
<dbReference type="eggNOG" id="KOG4641">
    <property type="taxonomic scope" value="Eukaryota"/>
</dbReference>
<keyword evidence="6 14" id="KW-0732">Signal</keyword>
<dbReference type="GO" id="GO:0002224">
    <property type="term" value="P:toll-like receptor signaling pathway"/>
    <property type="evidence" value="ECO:0007669"/>
    <property type="project" value="InterPro"/>
</dbReference>